<evidence type="ECO:0000256" key="4">
    <source>
        <dbReference type="SAM" id="MobiDB-lite"/>
    </source>
</evidence>
<evidence type="ECO:0000256" key="3">
    <source>
        <dbReference type="ARBA" id="ARBA00023163"/>
    </source>
</evidence>
<dbReference type="AlphaFoldDB" id="A0A1Y6B864"/>
<dbReference type="SUPFAM" id="SSF46689">
    <property type="entry name" value="Homeodomain-like"/>
    <property type="match status" value="2"/>
</dbReference>
<dbReference type="Pfam" id="PF02311">
    <property type="entry name" value="AraC_binding"/>
    <property type="match status" value="1"/>
</dbReference>
<evidence type="ECO:0000313" key="6">
    <source>
        <dbReference type="EMBL" id="SME90373.1"/>
    </source>
</evidence>
<sequence>MNPVDQHQALASSGPDVRLGGEQELGAGDRARYWRSTRYDDLECLAARFFSHRYALHTHDSYVVGTIVGGCETYLLNGERRYAGVGDLCFVQPGEVHDGEPHGEGYAYRMTYPTVALMRQVASEVTGRPVTATPSFRAPVVHDPEAAARFAAAHRSLAEGDRLAGDERFVSVLAVILSRHADIGEAIVPGRENRAVGRVRDYLDAHFAEDVELAELAAVAGLSRFHLIRAFRRETGLTPHAWLTDRRVRAARPLLAAGLAPGEVALACGFADQSHLTRAFKARVGVTPGRFRAAGREPGGRRAA</sequence>
<keyword evidence="2" id="KW-0238">DNA-binding</keyword>
<evidence type="ECO:0000256" key="2">
    <source>
        <dbReference type="ARBA" id="ARBA00023125"/>
    </source>
</evidence>
<dbReference type="PANTHER" id="PTHR46796:SF2">
    <property type="entry name" value="TRANSCRIPTIONAL REGULATORY PROTEIN"/>
    <property type="match status" value="1"/>
</dbReference>
<dbReference type="STRING" id="560819.SAMN05428998_101306"/>
<dbReference type="InterPro" id="IPR037923">
    <property type="entry name" value="HTH-like"/>
</dbReference>
<evidence type="ECO:0000256" key="1">
    <source>
        <dbReference type="ARBA" id="ARBA00023015"/>
    </source>
</evidence>
<dbReference type="SUPFAM" id="SSF51215">
    <property type="entry name" value="Regulatory protein AraC"/>
    <property type="match status" value="1"/>
</dbReference>
<keyword evidence="1" id="KW-0805">Transcription regulation</keyword>
<evidence type="ECO:0000313" key="7">
    <source>
        <dbReference type="Proteomes" id="UP000192917"/>
    </source>
</evidence>
<organism evidence="6 7">
    <name type="scientific">Tistlia consotensis USBA 355</name>
    <dbReference type="NCBI Taxonomy" id="560819"/>
    <lineage>
        <taxon>Bacteria</taxon>
        <taxon>Pseudomonadati</taxon>
        <taxon>Pseudomonadota</taxon>
        <taxon>Alphaproteobacteria</taxon>
        <taxon>Rhodospirillales</taxon>
        <taxon>Rhodovibrionaceae</taxon>
        <taxon>Tistlia</taxon>
    </lineage>
</organism>
<name>A0A1Y6B864_9PROT</name>
<dbReference type="PROSITE" id="PS01124">
    <property type="entry name" value="HTH_ARAC_FAMILY_2"/>
    <property type="match status" value="1"/>
</dbReference>
<gene>
    <name evidence="6" type="ORF">SAMN05428998_101306</name>
</gene>
<dbReference type="GO" id="GO:0003700">
    <property type="term" value="F:DNA-binding transcription factor activity"/>
    <property type="evidence" value="ECO:0007669"/>
    <property type="project" value="InterPro"/>
</dbReference>
<dbReference type="SMART" id="SM00342">
    <property type="entry name" value="HTH_ARAC"/>
    <property type="match status" value="1"/>
</dbReference>
<evidence type="ECO:0000259" key="5">
    <source>
        <dbReference type="PROSITE" id="PS01124"/>
    </source>
</evidence>
<dbReference type="InterPro" id="IPR050204">
    <property type="entry name" value="AraC_XylS_family_regulators"/>
</dbReference>
<proteinExistence type="predicted"/>
<dbReference type="InterPro" id="IPR018060">
    <property type="entry name" value="HTH_AraC"/>
</dbReference>
<keyword evidence="3" id="KW-0804">Transcription</keyword>
<protein>
    <submittedName>
        <fullName evidence="6">Transcriptional regulator, AraC family</fullName>
    </submittedName>
</protein>
<feature type="domain" description="HTH araC/xylS-type" evidence="5">
    <location>
        <begin position="197"/>
        <end position="294"/>
    </location>
</feature>
<dbReference type="RefSeq" id="WP_085120658.1">
    <property type="nucleotide sequence ID" value="NZ_FWZX01000001.1"/>
</dbReference>
<dbReference type="Pfam" id="PF12833">
    <property type="entry name" value="HTH_18"/>
    <property type="match status" value="1"/>
</dbReference>
<dbReference type="PANTHER" id="PTHR46796">
    <property type="entry name" value="HTH-TYPE TRANSCRIPTIONAL ACTIVATOR RHAS-RELATED"/>
    <property type="match status" value="1"/>
</dbReference>
<reference evidence="6 7" key="1">
    <citation type="submission" date="2017-04" db="EMBL/GenBank/DDBJ databases">
        <authorList>
            <person name="Afonso C.L."/>
            <person name="Miller P.J."/>
            <person name="Scott M.A."/>
            <person name="Spackman E."/>
            <person name="Goraichik I."/>
            <person name="Dimitrov K.M."/>
            <person name="Suarez D.L."/>
            <person name="Swayne D.E."/>
        </authorList>
    </citation>
    <scope>NUCLEOTIDE SEQUENCE [LARGE SCALE GENOMIC DNA]</scope>
    <source>
        <strain evidence="6 7">USBA 355</strain>
    </source>
</reference>
<dbReference type="InterPro" id="IPR003313">
    <property type="entry name" value="AraC-bd"/>
</dbReference>
<accession>A0A1Y6B864</accession>
<feature type="region of interest" description="Disordered" evidence="4">
    <location>
        <begin position="1"/>
        <end position="22"/>
    </location>
</feature>
<dbReference type="GO" id="GO:0043565">
    <property type="term" value="F:sequence-specific DNA binding"/>
    <property type="evidence" value="ECO:0007669"/>
    <property type="project" value="InterPro"/>
</dbReference>
<dbReference type="Proteomes" id="UP000192917">
    <property type="component" value="Unassembled WGS sequence"/>
</dbReference>
<keyword evidence="7" id="KW-1185">Reference proteome</keyword>
<dbReference type="InterPro" id="IPR009057">
    <property type="entry name" value="Homeodomain-like_sf"/>
</dbReference>
<dbReference type="EMBL" id="FWZX01000001">
    <property type="protein sequence ID" value="SME90373.1"/>
    <property type="molecule type" value="Genomic_DNA"/>
</dbReference>
<dbReference type="Gene3D" id="1.10.10.60">
    <property type="entry name" value="Homeodomain-like"/>
    <property type="match status" value="1"/>
</dbReference>